<reference evidence="1" key="1">
    <citation type="submission" date="2023-03" db="EMBL/GenBank/DDBJ databases">
        <title>Massive genome expansion in bonnet fungi (Mycena s.s.) driven by repeated elements and novel gene families across ecological guilds.</title>
        <authorList>
            <consortium name="Lawrence Berkeley National Laboratory"/>
            <person name="Harder C.B."/>
            <person name="Miyauchi S."/>
            <person name="Viragh M."/>
            <person name="Kuo A."/>
            <person name="Thoen E."/>
            <person name="Andreopoulos B."/>
            <person name="Lu D."/>
            <person name="Skrede I."/>
            <person name="Drula E."/>
            <person name="Henrissat B."/>
            <person name="Morin E."/>
            <person name="Kohler A."/>
            <person name="Barry K."/>
            <person name="LaButti K."/>
            <person name="Morin E."/>
            <person name="Salamov A."/>
            <person name="Lipzen A."/>
            <person name="Mereny Z."/>
            <person name="Hegedus B."/>
            <person name="Baldrian P."/>
            <person name="Stursova M."/>
            <person name="Weitz H."/>
            <person name="Taylor A."/>
            <person name="Grigoriev I.V."/>
            <person name="Nagy L.G."/>
            <person name="Martin F."/>
            <person name="Kauserud H."/>
        </authorList>
    </citation>
    <scope>NUCLEOTIDE SEQUENCE</scope>
    <source>
        <strain evidence="1">CBHHK067</strain>
    </source>
</reference>
<comment type="caution">
    <text evidence="1">The sequence shown here is derived from an EMBL/GenBank/DDBJ whole genome shotgun (WGS) entry which is preliminary data.</text>
</comment>
<proteinExistence type="predicted"/>
<organism evidence="1 2">
    <name type="scientific">Mycena rosella</name>
    <name type="common">Pink bonnet</name>
    <name type="synonym">Agaricus rosellus</name>
    <dbReference type="NCBI Taxonomy" id="1033263"/>
    <lineage>
        <taxon>Eukaryota</taxon>
        <taxon>Fungi</taxon>
        <taxon>Dikarya</taxon>
        <taxon>Basidiomycota</taxon>
        <taxon>Agaricomycotina</taxon>
        <taxon>Agaricomycetes</taxon>
        <taxon>Agaricomycetidae</taxon>
        <taxon>Agaricales</taxon>
        <taxon>Marasmiineae</taxon>
        <taxon>Mycenaceae</taxon>
        <taxon>Mycena</taxon>
    </lineage>
</organism>
<keyword evidence="2" id="KW-1185">Reference proteome</keyword>
<dbReference type="Proteomes" id="UP001221757">
    <property type="component" value="Unassembled WGS sequence"/>
</dbReference>
<gene>
    <name evidence="1" type="ORF">B0H17DRAFT_1146687</name>
</gene>
<evidence type="ECO:0000313" key="1">
    <source>
        <dbReference type="EMBL" id="KAJ7654753.1"/>
    </source>
</evidence>
<dbReference type="AlphaFoldDB" id="A0AAD7G134"/>
<accession>A0AAD7G134</accession>
<sequence>MSILKNTTLRVIHVKQPVSASQLPRFCQALEDAPPLKALVKFKTQHATRKTVEQSGSMDTIAQPRYIPPSNPDHELMCTASALVQDSIWKHILYHAMFLPERELDVYHQDIPSRLLLLLISVVKWGGEKPSLALPLYYQHTVLKNSNTSTAFLRVLLEHPSIASSVRVLIISCDYDNPSLQRIFPLLTSLTGVYRSPHEDFNQNDFLIILTKPGIAWGAFCAMARTAGLTLHKLSVHIDPGENQSPAIFEHLNGLCSLDWKYSRRSTFLCAHGGKLTELDISYSTVEKWKASIFELCPNLIFVSIHFVPMRISPGLPEVTALQRTLHIRQHGPPPSRENTHEPEQHAAKEGCPCLTSGLPCIGAQALPRLHEIQATGCVWPTTEREIAKSHWVRGLLKNGIMTWMTDKTGKKWQKRLG</sequence>
<protein>
    <submittedName>
        <fullName evidence="1">Uncharacterized protein</fullName>
    </submittedName>
</protein>
<dbReference type="EMBL" id="JARKIE010000319">
    <property type="protein sequence ID" value="KAJ7654753.1"/>
    <property type="molecule type" value="Genomic_DNA"/>
</dbReference>
<name>A0AAD7G134_MYCRO</name>
<evidence type="ECO:0000313" key="2">
    <source>
        <dbReference type="Proteomes" id="UP001221757"/>
    </source>
</evidence>